<evidence type="ECO:0000256" key="3">
    <source>
        <dbReference type="ARBA" id="ARBA00022475"/>
    </source>
</evidence>
<name>A0A4Q7ME72_9MICO</name>
<feature type="transmembrane region" description="Helical" evidence="8">
    <location>
        <begin position="60"/>
        <end position="84"/>
    </location>
</feature>
<accession>A0A4Q7ME72</accession>
<dbReference type="Proteomes" id="UP000293289">
    <property type="component" value="Unassembled WGS sequence"/>
</dbReference>
<organism evidence="10 11">
    <name type="scientific">Agromyces ramosus</name>
    <dbReference type="NCBI Taxonomy" id="33879"/>
    <lineage>
        <taxon>Bacteria</taxon>
        <taxon>Bacillati</taxon>
        <taxon>Actinomycetota</taxon>
        <taxon>Actinomycetes</taxon>
        <taxon>Micrococcales</taxon>
        <taxon>Microbacteriaceae</taxon>
        <taxon>Agromyces</taxon>
    </lineage>
</organism>
<keyword evidence="3" id="KW-1003">Cell membrane</keyword>
<dbReference type="InterPro" id="IPR051311">
    <property type="entry name" value="DedA_domain"/>
</dbReference>
<protein>
    <submittedName>
        <fullName evidence="10">Membrane protein DedA with SNARE-associated domain</fullName>
    </submittedName>
</protein>
<evidence type="ECO:0000256" key="4">
    <source>
        <dbReference type="ARBA" id="ARBA00022692"/>
    </source>
</evidence>
<evidence type="ECO:0000313" key="10">
    <source>
        <dbReference type="EMBL" id="RZS66525.1"/>
    </source>
</evidence>
<feature type="compositionally biased region" description="Acidic residues" evidence="7">
    <location>
        <begin position="236"/>
        <end position="246"/>
    </location>
</feature>
<evidence type="ECO:0000259" key="9">
    <source>
        <dbReference type="Pfam" id="PF09335"/>
    </source>
</evidence>
<dbReference type="OrthoDB" id="9813426at2"/>
<feature type="region of interest" description="Disordered" evidence="7">
    <location>
        <begin position="228"/>
        <end position="256"/>
    </location>
</feature>
<dbReference type="RefSeq" id="WP_130353105.1">
    <property type="nucleotide sequence ID" value="NZ_SGWY01000002.1"/>
</dbReference>
<comment type="subcellular location">
    <subcellularLocation>
        <location evidence="1">Cell membrane</location>
        <topology evidence="1">Multi-pass membrane protein</topology>
    </subcellularLocation>
</comment>
<keyword evidence="5 8" id="KW-1133">Transmembrane helix</keyword>
<reference evidence="10 11" key="1">
    <citation type="submission" date="2019-02" db="EMBL/GenBank/DDBJ databases">
        <title>Genomic Encyclopedia of Type Strains, Phase IV (KMG-IV): sequencing the most valuable type-strain genomes for metagenomic binning, comparative biology and taxonomic classification.</title>
        <authorList>
            <person name="Goeker M."/>
        </authorList>
    </citation>
    <scope>NUCLEOTIDE SEQUENCE [LARGE SCALE GENOMIC DNA]</scope>
    <source>
        <strain evidence="10 11">DSM 43045</strain>
    </source>
</reference>
<dbReference type="AlphaFoldDB" id="A0A4Q7ME72"/>
<feature type="domain" description="VTT" evidence="9">
    <location>
        <begin position="40"/>
        <end position="164"/>
    </location>
</feature>
<keyword evidence="6 8" id="KW-0472">Membrane</keyword>
<dbReference type="Pfam" id="PF09335">
    <property type="entry name" value="VTT_dom"/>
    <property type="match status" value="1"/>
</dbReference>
<gene>
    <name evidence="10" type="ORF">EV187_2261</name>
</gene>
<evidence type="ECO:0000256" key="1">
    <source>
        <dbReference type="ARBA" id="ARBA00004651"/>
    </source>
</evidence>
<evidence type="ECO:0000256" key="7">
    <source>
        <dbReference type="SAM" id="MobiDB-lite"/>
    </source>
</evidence>
<evidence type="ECO:0000313" key="11">
    <source>
        <dbReference type="Proteomes" id="UP000293289"/>
    </source>
</evidence>
<feature type="transmembrane region" description="Helical" evidence="8">
    <location>
        <begin position="179"/>
        <end position="198"/>
    </location>
</feature>
<proteinExistence type="inferred from homology"/>
<evidence type="ECO:0000256" key="8">
    <source>
        <dbReference type="SAM" id="Phobius"/>
    </source>
</evidence>
<evidence type="ECO:0000256" key="2">
    <source>
        <dbReference type="ARBA" id="ARBA00010792"/>
    </source>
</evidence>
<dbReference type="PANTHER" id="PTHR42709:SF6">
    <property type="entry name" value="UNDECAPRENYL PHOSPHATE TRANSPORTER A"/>
    <property type="match status" value="1"/>
</dbReference>
<dbReference type="PANTHER" id="PTHR42709">
    <property type="entry name" value="ALKALINE PHOSPHATASE LIKE PROTEIN"/>
    <property type="match status" value="1"/>
</dbReference>
<keyword evidence="11" id="KW-1185">Reference proteome</keyword>
<evidence type="ECO:0000256" key="6">
    <source>
        <dbReference type="ARBA" id="ARBA00023136"/>
    </source>
</evidence>
<dbReference type="EMBL" id="SGWY01000002">
    <property type="protein sequence ID" value="RZS66525.1"/>
    <property type="molecule type" value="Genomic_DNA"/>
</dbReference>
<comment type="caution">
    <text evidence="10">The sequence shown here is derived from an EMBL/GenBank/DDBJ whole genome shotgun (WGS) entry which is preliminary data.</text>
</comment>
<comment type="similarity">
    <text evidence="2">Belongs to the DedA family.</text>
</comment>
<keyword evidence="4 8" id="KW-0812">Transmembrane</keyword>
<feature type="transmembrane region" description="Helical" evidence="8">
    <location>
        <begin position="21"/>
        <end position="40"/>
    </location>
</feature>
<dbReference type="GO" id="GO:0005886">
    <property type="term" value="C:plasma membrane"/>
    <property type="evidence" value="ECO:0007669"/>
    <property type="project" value="UniProtKB-SubCell"/>
</dbReference>
<evidence type="ECO:0000256" key="5">
    <source>
        <dbReference type="ARBA" id="ARBA00022989"/>
    </source>
</evidence>
<dbReference type="InterPro" id="IPR032816">
    <property type="entry name" value="VTT_dom"/>
</dbReference>
<feature type="transmembrane region" description="Helical" evidence="8">
    <location>
        <begin position="144"/>
        <end position="167"/>
    </location>
</feature>
<sequence>MNELLDWVLDTVQAVDPVARTLLAGLGIMLETSVLVGLVVPGDTIVLVASTAVDGVGEYLALTFAVIAGALIGESIGFALGRWFGPHIQRSRVGQRIGQENWAKAQRYLDRRGGPAVFISRFLPVLHSLIPLTVGMSTMRYRRFMAWTVPACVIWSFSYVTVGWLAAGSYRELSRELHWAGYLFVAVIAAFLLVVWGVKKLIVRSEAKHMAVVLDAPARDEDDLLDAVGSVPAGVDPDDEGPDAEASDPSNRDRNR</sequence>